<evidence type="ECO:0000313" key="1">
    <source>
        <dbReference type="EMBL" id="KAI8424409.1"/>
    </source>
</evidence>
<dbReference type="Proteomes" id="UP001064048">
    <property type="component" value="Chromosome 4"/>
</dbReference>
<keyword evidence="2" id="KW-1185">Reference proteome</keyword>
<accession>A0ACC0JJX3</accession>
<comment type="caution">
    <text evidence="1">The sequence shown here is derived from an EMBL/GenBank/DDBJ whole genome shotgun (WGS) entry which is preliminary data.</text>
</comment>
<protein>
    <submittedName>
        <fullName evidence="1">Uncharacterized protein</fullName>
    </submittedName>
</protein>
<dbReference type="EMBL" id="CM046104">
    <property type="protein sequence ID" value="KAI8424409.1"/>
    <property type="molecule type" value="Genomic_DNA"/>
</dbReference>
<name>A0ACC0JJX3_CHOFU</name>
<reference evidence="1 2" key="1">
    <citation type="journal article" date="2022" name="Genome Biol. Evol.">
        <title>The Spruce Budworm Genome: Reconstructing the Evolutionary History of Antifreeze Proteins.</title>
        <authorList>
            <person name="Beliveau C."/>
            <person name="Gagne P."/>
            <person name="Picq S."/>
            <person name="Vernygora O."/>
            <person name="Keeling C.I."/>
            <person name="Pinkney K."/>
            <person name="Doucet D."/>
            <person name="Wen F."/>
            <person name="Johnston J.S."/>
            <person name="Maaroufi H."/>
            <person name="Boyle B."/>
            <person name="Laroche J."/>
            <person name="Dewar K."/>
            <person name="Juretic N."/>
            <person name="Blackburn G."/>
            <person name="Nisole A."/>
            <person name="Brunet B."/>
            <person name="Brandao M."/>
            <person name="Lumley L."/>
            <person name="Duan J."/>
            <person name="Quan G."/>
            <person name="Lucarotti C.J."/>
            <person name="Roe A.D."/>
            <person name="Sperling F.A.H."/>
            <person name="Levesque R.C."/>
            <person name="Cusson M."/>
        </authorList>
    </citation>
    <scope>NUCLEOTIDE SEQUENCE [LARGE SCALE GENOMIC DNA]</scope>
    <source>
        <strain evidence="1">Glfc:IPQL:Cfum</strain>
    </source>
</reference>
<proteinExistence type="predicted"/>
<organism evidence="1 2">
    <name type="scientific">Choristoneura fumiferana</name>
    <name type="common">Spruce budworm moth</name>
    <name type="synonym">Archips fumiferana</name>
    <dbReference type="NCBI Taxonomy" id="7141"/>
    <lineage>
        <taxon>Eukaryota</taxon>
        <taxon>Metazoa</taxon>
        <taxon>Ecdysozoa</taxon>
        <taxon>Arthropoda</taxon>
        <taxon>Hexapoda</taxon>
        <taxon>Insecta</taxon>
        <taxon>Pterygota</taxon>
        <taxon>Neoptera</taxon>
        <taxon>Endopterygota</taxon>
        <taxon>Lepidoptera</taxon>
        <taxon>Glossata</taxon>
        <taxon>Ditrysia</taxon>
        <taxon>Tortricoidea</taxon>
        <taxon>Tortricidae</taxon>
        <taxon>Tortricinae</taxon>
        <taxon>Choristoneura</taxon>
    </lineage>
</organism>
<sequence>MPETSKMNGYTKTNGHSYDMEDGSVFLFTSESVGEGHPDKMCDQISDAILDAHLRQDPNAKVACETVTKTGMVLLCGEITSKANVDYQKVVRETVKHIGYDDSSKGFDWRTLNLLLAIEEQSVNIANAFESREEIDIGAGDQKLDLKLFEFKYLILMGMLGSGFDYKTCSVMLALDQQSPNIAAGVHENRNEEEVGAGDQGLMFGYATDETEECMPLTVVLAHKLNQKIADLRRNGEFWWARPDSKTQITLETLREEIKEKVIKEVIPAQYIDEKTVVHINPCGLFIIGGPQSDAGLTGRKIIVDTYGGWGAHGGGAFSGKDFTKVDRSAAYAARWVAKSLVKAGLCRRCMVQVAYAIGVAEPLSITVFDYGTSHKTQQELLRIYNRLHFGSGGLTIYFSFGHLQAPRVVSIDKGYLVEEQLMTAYDEFLHTSPFLDAQKNEYDRIFMHSLRKILAEYRAALVNTTSMECSRNIAEFNTVLKQVYNKSMRNNNDIICEERNNTNRMSVADTFQDFSGNGGIAKSNINVPDSSTSENMHVQSIEICSPVNTQPQAIDSQSSSTTTSTSTLAPSLPPLTVDVSNCSSTANNTLPNIQNVTARGDQTAVNKLGRILDETITEDHQEEAGEKSNEVFISKSPNVSLPPDSIVDNTKNSETIIVDTVTDKSIARLNEGNNRVQKKAVILKEKDWDADLRALAIASASVDKRTPAPKPKLKPKNTKKAAEQKGPEKKSNDAMTVGKTKKKTSAKNNVTPNARSSKKKEKQADKSNIVADMPCPNVLPPDGNSNKENPLTNTKEPNKMQNKSSDEDRIDTPEVERLSLHHEIGVKLNISDLLETPYKQALYDIQIETPSSIEISQLKESQPKEKPKKSRSSRPIRQCTKNVSYYNSPASNKMNDTDKKDDASSCSDTISANSSFDNAIKEMTATLRSDKNKGPIKVGNKSPRSIKKISPLKKASQKPFMKIKPRRPTPTKDATPASENETEKVIFLESHTEESKIRKVLERSVESDSSTLVSNLVIHEENDSEYVELSVHECNEESANYVIVQHDDTKSPPKNDLPKLKDKFSMEVFIDDGVVVRLRATAFNYFSDQNNEDLELSETNRETEIAVSSISNIDRLYSPFKDSIRAQCLDIFNSTLTSIDTPLKTSTEKANQDSNQECAVTEIVSEGEMVDKVEIKEKTEKRKRKRSHCSSASEESVNDHKIVKKVKPETQYILNSKEIKNLDIETCVTLILINFRKILAARESGMRNNNDIICEERNNTNRMSVADTFQDFSGNGGVAKSNINVPDSSTSENMHVQGPQQENDSTQFNKRNVLTGQTKKCLFRVGDVKHDLTEISSKIIDVENVDAPPTLKPEEQKITIISDVKVKSPLKSVPPVNTQPQAIDSQSSSTTTSTSTLAPSLPPLTVDVSNCSSTANNTLPNIQNVTARGDQTAVNKLGRILDETITEDHQEEAGEKSNEVFISKSPNVSLPPDSIVDNTKNSETIIVDTVTDKSIARLNEGNNRVQKKAVILKEKDWDADLRALAIASASVDKRTPAPKPKLKPKNTKKAAEQKGPEKKSNDAMTVGKTKKKTSAKNNVTPNARSSKKKEKQADKSNIVADMPCPNVLPPDGNSNKENPLTNTKEPNKMQNKSSDEDRIDTPEVERLSLHHEIGVKLNISDLLETPYKQALYDIQIETPRFLGHDLPDDPMSDIKIMDIPTPRFLTSNKMNDTDKKDDASSCSDTISANSSFDNAIKEMTATLRSDKNKGPIKTPASENETEKVIFLESHTEESKISKVLERSVESDSSTLVSNLVIHEENDSEYVELSVHECNEESANYVIVQHDDTKSPPKNDLPKLKDKFSMEVFIDDGVVVRLRATAFNYFSDQNNEDLELSETNRETEIAVSSISNIDRLYSPFKDSIRAQCLDIFNSTLTSIDTPLKTSTEKANQDSNQECAVTEIVSEGEMVDKVEIKEKTEKRKRKRSHCSSASEESVNDHKIVKKVKPETQYILNSKEIKNLDIETKRNTFSSNKYPLFHRHDKSKQPYGIGGGVPDAASTLTPPRPGRRPPAALCDITGTGRLINPKLTCEICTYEKHDDYTQIFKTKKKTIDFEGQYALAAGASSDMGSEHYCLRWNNHQSNLLGVFSQLLHDESLVDVTLACSEGASIRAHKVKGLAEMTTLSAAGIDTRNVPEPMEECQSQDTKECQEPHERLDGGVKWERDERRDAKDMRDARDREGKDPRDTRDTRVRENRESRDIRDHRLDREPRDLREHRDHREVRESREPRESRDLREPREPREHREPQDPRDLREVPRDLRDNRDRDSKEATEASPPRISPLLSVRRFRSEASVERLLPTHPALPKDEPPDEPMRPSSPEDDTVSIRSNGAQNDNIGINMTINSHGGVLGTRYSPVEQRLSSLKKEVDWDRSNEDKAGESSSDYRIQHESEYEGSARVRIEEGERGYPCIHCGAAFPHQSKLTRHILTTHTLDTLKYRDAILSRPLGLPLMAQFADSPYMSMPTEESPIDLDLGPVEPGNVVLCKFCGKSFPDVSSLIAHLPVHTGDRPFKCEFCGKAFKLRHHMKDHCRVHTEVLFINNQLIFMSNNINRIISLCIDVLYIDSMVKILKNVVLNIDQFRVTSENDEVDLKDSETIRVQTGKKKKTELPTFFFLLNTTLQRQQKLRPSTIEKKEIQNKKGTYFLLYDFLDYFEKDGPSFLQREKFLEIVQTIFKDFSDIKREAIVFQYTDWEEITDGYLNQKMIADIVGDYFFVCPTNYFAEVLADSGVDVYYYYFTHISEIVNNKQSFLNKEGRNVNPIQKCVCSILMKLVGLVFLVIFAVGAYIIMMRVLQNTDNNLSTGIYIVSGNRQTSNVSVEQDDLEIYIRLKNKTKHSITKREKRNAINDETFDDIKFNKAKDVIIKYDTICKENNQDKICKDLVEKLKMVIDDDQKKTVLHKDTHDTKNMQDSFSKTPKEVTKRETKPIVFGRNTKQASTPSVQSHRKSFKGCSESSFSCGNNNNMQSTCFTKEQRCNNIVNCPNHKDEVECNMLAPSLHEKPNLALENRLFGRNKRFLVKGHPYRLMFYGNRRKRHDNEFNGDESSFKNSNFVYADGKLIICEKWKCQYGQIANIGKIERVKKFVRASAKEEKMHIESSQNLACRNIFNQSFKVTVFSVSKNLPTIHPKQECPGFKCKSGIFKCLPSKRICDKIIDCLGGEDEMNCDFMRSANMVEEKIAFNTNQSNLEFKTNETGPHSDLDVQEMKPVPVKKPVTDSSEELNNSHAQYLMDKLIFIKSKR</sequence>
<evidence type="ECO:0000313" key="2">
    <source>
        <dbReference type="Proteomes" id="UP001064048"/>
    </source>
</evidence>
<gene>
    <name evidence="1" type="ORF">MSG28_002920</name>
</gene>